<accession>A0ABQ4BKH7</accession>
<dbReference type="RefSeq" id="WP_203828749.1">
    <property type="nucleotide sequence ID" value="NZ_BAAATY010000018.1"/>
</dbReference>
<protein>
    <submittedName>
        <fullName evidence="1">Uncharacterized protein</fullName>
    </submittedName>
</protein>
<gene>
    <name evidence="1" type="ORF">Apa02nite_068580</name>
</gene>
<organism evidence="1 2">
    <name type="scientific">Actinoplanes palleronii</name>
    <dbReference type="NCBI Taxonomy" id="113570"/>
    <lineage>
        <taxon>Bacteria</taxon>
        <taxon>Bacillati</taxon>
        <taxon>Actinomycetota</taxon>
        <taxon>Actinomycetes</taxon>
        <taxon>Micromonosporales</taxon>
        <taxon>Micromonosporaceae</taxon>
        <taxon>Actinoplanes</taxon>
    </lineage>
</organism>
<reference evidence="1 2" key="1">
    <citation type="submission" date="2021-01" db="EMBL/GenBank/DDBJ databases">
        <title>Whole genome shotgun sequence of Actinoplanes palleronii NBRC 14916.</title>
        <authorList>
            <person name="Komaki H."/>
            <person name="Tamura T."/>
        </authorList>
    </citation>
    <scope>NUCLEOTIDE SEQUENCE [LARGE SCALE GENOMIC DNA]</scope>
    <source>
        <strain evidence="1 2">NBRC 14916</strain>
    </source>
</reference>
<evidence type="ECO:0000313" key="1">
    <source>
        <dbReference type="EMBL" id="GIE70750.1"/>
    </source>
</evidence>
<keyword evidence="2" id="KW-1185">Reference proteome</keyword>
<sequence length="67" mass="7521">MTDREALEQLLARFGLEPYAGQGPVDGPRETEVVLAAQYGGVQGYNDFHVRFDFDGDGKFRDVAIWE</sequence>
<evidence type="ECO:0000313" key="2">
    <source>
        <dbReference type="Proteomes" id="UP000624709"/>
    </source>
</evidence>
<dbReference type="Proteomes" id="UP000624709">
    <property type="component" value="Unassembled WGS sequence"/>
</dbReference>
<name>A0ABQ4BKH7_9ACTN</name>
<proteinExistence type="predicted"/>
<comment type="caution">
    <text evidence="1">The sequence shown here is derived from an EMBL/GenBank/DDBJ whole genome shotgun (WGS) entry which is preliminary data.</text>
</comment>
<dbReference type="EMBL" id="BOMS01000110">
    <property type="protein sequence ID" value="GIE70750.1"/>
    <property type="molecule type" value="Genomic_DNA"/>
</dbReference>